<feature type="compositionally biased region" description="Gly residues" evidence="11">
    <location>
        <begin position="186"/>
        <end position="196"/>
    </location>
</feature>
<reference evidence="13" key="1">
    <citation type="submission" date="2015-06" db="EMBL/GenBank/DDBJ databases">
        <authorList>
            <person name="Hoefler B.C."/>
            <person name="Straight P.D."/>
        </authorList>
    </citation>
    <scope>NUCLEOTIDE SEQUENCE</scope>
</reference>
<feature type="compositionally biased region" description="Polar residues" evidence="11">
    <location>
        <begin position="315"/>
        <end position="334"/>
    </location>
</feature>
<evidence type="ECO:0000256" key="11">
    <source>
        <dbReference type="SAM" id="MobiDB-lite"/>
    </source>
</evidence>
<feature type="transmembrane region" description="Helical" evidence="12">
    <location>
        <begin position="1448"/>
        <end position="1472"/>
    </location>
</feature>
<proteinExistence type="inferred from homology"/>
<keyword evidence="9 12" id="KW-0472">Membrane</keyword>
<evidence type="ECO:0000313" key="13">
    <source>
        <dbReference type="EMBL" id="JAI24071.1"/>
    </source>
</evidence>
<evidence type="ECO:0000256" key="8">
    <source>
        <dbReference type="ARBA" id="ARBA00023065"/>
    </source>
</evidence>
<protein>
    <submittedName>
        <fullName evidence="13">Otopetrin-2</fullName>
    </submittedName>
</protein>
<accession>A0A0K8UBX2</accession>
<feature type="compositionally biased region" description="Pro residues" evidence="11">
    <location>
        <begin position="119"/>
        <end position="145"/>
    </location>
</feature>
<feature type="compositionally biased region" description="Low complexity" evidence="11">
    <location>
        <begin position="1091"/>
        <end position="1107"/>
    </location>
</feature>
<keyword evidence="6" id="KW-0375">Hydrogen ion transport</keyword>
<feature type="compositionally biased region" description="Polar residues" evidence="11">
    <location>
        <begin position="627"/>
        <end position="637"/>
    </location>
</feature>
<keyword evidence="4" id="KW-1003">Cell membrane</keyword>
<feature type="region of interest" description="Disordered" evidence="11">
    <location>
        <begin position="934"/>
        <end position="973"/>
    </location>
</feature>
<feature type="compositionally biased region" description="Gly residues" evidence="11">
    <location>
        <begin position="947"/>
        <end position="959"/>
    </location>
</feature>
<feature type="transmembrane region" description="Helical" evidence="12">
    <location>
        <begin position="1403"/>
        <end position="1427"/>
    </location>
</feature>
<feature type="compositionally biased region" description="Acidic residues" evidence="11">
    <location>
        <begin position="447"/>
        <end position="459"/>
    </location>
</feature>
<evidence type="ECO:0000256" key="2">
    <source>
        <dbReference type="ARBA" id="ARBA00006513"/>
    </source>
</evidence>
<feature type="transmembrane region" description="Helical" evidence="12">
    <location>
        <begin position="1548"/>
        <end position="1570"/>
    </location>
</feature>
<gene>
    <name evidence="13" type="primary">Otop2_3</name>
    <name evidence="13" type="ORF">c0_g1_i1</name>
</gene>
<feature type="region of interest" description="Disordered" evidence="11">
    <location>
        <begin position="799"/>
        <end position="820"/>
    </location>
</feature>
<feature type="compositionally biased region" description="Low complexity" evidence="11">
    <location>
        <begin position="838"/>
        <end position="854"/>
    </location>
</feature>
<feature type="transmembrane region" description="Helical" evidence="12">
    <location>
        <begin position="1317"/>
        <end position="1337"/>
    </location>
</feature>
<dbReference type="OrthoDB" id="6429739at2759"/>
<evidence type="ECO:0000256" key="3">
    <source>
        <dbReference type="ARBA" id="ARBA00022448"/>
    </source>
</evidence>
<evidence type="ECO:0000256" key="1">
    <source>
        <dbReference type="ARBA" id="ARBA00004651"/>
    </source>
</evidence>
<feature type="transmembrane region" description="Helical" evidence="12">
    <location>
        <begin position="1218"/>
        <end position="1240"/>
    </location>
</feature>
<feature type="region of interest" description="Disordered" evidence="11">
    <location>
        <begin position="393"/>
        <end position="715"/>
    </location>
</feature>
<feature type="compositionally biased region" description="Acidic residues" evidence="11">
    <location>
        <begin position="474"/>
        <end position="485"/>
    </location>
</feature>
<evidence type="ECO:0000256" key="7">
    <source>
        <dbReference type="ARBA" id="ARBA00022989"/>
    </source>
</evidence>
<evidence type="ECO:0000256" key="10">
    <source>
        <dbReference type="ARBA" id="ARBA00023303"/>
    </source>
</evidence>
<sequence length="1593" mass="170280">MDSSPDLSLKLRRGSSDSRDNFYMDFAQGIDSDIEEVDNSALALEPQQPPPPPLPIVAPEDVLGAGFIPPPPLVMQGQPLPTLTEHDDLPPTPPPQEQPIGTVLDSPPASPTSSVLEMIPPPPLSPSMITPPPVRAVPMAPPSPPIETEDEGDDADVDEEEEEDDDKSTPPPPLPPLPSNFSYVHGNGGHGVGIPGAGVATPPKSPSTSPSPPDTPPPCPKMLLPTKLTSPPPPPPPMHSPMPLPPLTPPSESDQSQPNSPPPLPQHAPLPQSPPHSTGSPASSAGSQPRSSGSQQRVVLVSPPLSIGSRPRSMCSPQGSLNSPPHSVSSQPRSIGTPPRSRELIPEDGPATPPPDFGEPSDVIAAALAAAIEVKSCELIQGITQGTAYNMIDENKSSNEDESTTITTPPSNGYSGSSMIVPPADQLGELEQDTGMMLADIPPPLGMEDEEPDDIQQEEMEIHEMSPKLPVEPMEVDEIVEEEEAYSERTPISDRQPSEDHTTADTPADEVVETRGTPTSQATPRSTPLPTPPASGSPKKKRSSVSISGGSGSGSRGPSRSASRSGSHSGSHGGSRNASRSGSVRGSIASRAGSIAAASVASAAASIASGSPHVVEAAASAAAVASPQTSIKSIRSQPSSIKSAHSKHSASPPMMKSPPEGDRPPVMPSPPMMRSPALVKSPPLMHSPPKVTSPPRVYSPPLVGSPPTRKTDSLDLEKEAEAKAVKAPSVGTYSDSAAASNETLDAASVVSPTMAAAPPAAAAATASTSLSYQDEQQPPQHVMRAHLSSHHHYHLPHQFQHPHHQNHHTHGGVPVATPTVPASYAGAQHLLHHHHKTSPYSSSAMDEDSSGSVSGISGPTPPAKPPHTQERHSPPSNGATAATMATSSVLLVADAAASSVSVSPGRLASRSGSHYRVTIDESNIATSSALSHQLDVRGGEGGDDGDAGGSGGGGAGGSGPPSPGSSHRRLSSALGDDRQTGHLALMYHSHQLTSYPVLPAIKRTHRPSFIYPPMPRVRAGDALATLFSALYGKLLVVMGIAFPMAEVISTYIPPSFYEVYYLYLYIGSMIFLLFMYATLLWGRPKIPANITSPSKSTSKARSSTASESMDESDTDSNSMHNKRIPSVIPARRPSLLAPLGRQHHYGSFYLRMGAVAFGIGSMIYSGLEFGQYFELNPDTKCHNVLLALTPATRMAFIFIQMYFIFLNNEQIKVYRYKIIARFGLMHMIGTNLAVWLNVLIQETKHEILTFYNPENRTLRISHRIPGHSRGHANIPAVIPTDPTAHLRIPRGLKGPYQIFECRRTNILGTLVQDASPFLFPCTIEYSLICAAILYVMWRSISRPPTPAPQRPDTISSPMKRSPHHYSVDCARAHKGLFVGILILVLTIISLILFFVLISRPDFVALAVTEVTICELLIYGTATIATLIGMIQIRHLQYDWYRSFSLDDILLVGAQTGSFLYNIFTVIAGHFTLRSDDMLVPLNALASIVQTACQTLFILDASRRQAITPEHIRKKPGREIVTFMLVVNLAMWAISTLEKSRAESHPIQLNFYGLWAWTIITHVSMPLAIFYRFHSTVCLCEIWKRAYKLKPAYM</sequence>
<feature type="transmembrane region" description="Helical" evidence="12">
    <location>
        <begin position="1062"/>
        <end position="1082"/>
    </location>
</feature>
<keyword evidence="7 12" id="KW-1133">Transmembrane helix</keyword>
<feature type="transmembrane region" description="Helical" evidence="12">
    <location>
        <begin position="1187"/>
        <end position="1206"/>
    </location>
</feature>
<evidence type="ECO:0000256" key="5">
    <source>
        <dbReference type="ARBA" id="ARBA00022692"/>
    </source>
</evidence>
<keyword evidence="8" id="KW-0406">Ion transport</keyword>
<evidence type="ECO:0000256" key="4">
    <source>
        <dbReference type="ARBA" id="ARBA00022475"/>
    </source>
</evidence>
<dbReference type="GO" id="GO:0005886">
    <property type="term" value="C:plasma membrane"/>
    <property type="evidence" value="ECO:0007669"/>
    <property type="project" value="UniProtKB-SubCell"/>
</dbReference>
<dbReference type="PANTHER" id="PTHR21522">
    <property type="entry name" value="PROTON CHANNEL OTOP"/>
    <property type="match status" value="1"/>
</dbReference>
<evidence type="ECO:0000256" key="12">
    <source>
        <dbReference type="SAM" id="Phobius"/>
    </source>
</evidence>
<dbReference type="PRINTS" id="PR01217">
    <property type="entry name" value="PRICHEXTENSN"/>
</dbReference>
<comment type="similarity">
    <text evidence="2">Belongs to the otopetrin family.</text>
</comment>
<feature type="compositionally biased region" description="Pro residues" evidence="11">
    <location>
        <begin position="203"/>
        <end position="220"/>
    </location>
</feature>
<keyword evidence="10" id="KW-0407">Ion channel</keyword>
<dbReference type="PANTHER" id="PTHR21522:SF61">
    <property type="entry name" value="PROTON CHANNEL OTOPLC"/>
    <property type="match status" value="1"/>
</dbReference>
<feature type="region of interest" description="Disordered" evidence="11">
    <location>
        <begin position="836"/>
        <end position="880"/>
    </location>
</feature>
<feature type="compositionally biased region" description="Pro residues" evidence="11">
    <location>
        <begin position="47"/>
        <end position="56"/>
    </location>
</feature>
<keyword evidence="5 12" id="KW-0812">Transmembrane</keyword>
<dbReference type="EMBL" id="GDHF01028243">
    <property type="protein sequence ID" value="JAI24071.1"/>
    <property type="molecule type" value="Transcribed_RNA"/>
</dbReference>
<feature type="transmembrane region" description="Helical" evidence="12">
    <location>
        <begin position="1519"/>
        <end position="1536"/>
    </location>
</feature>
<feature type="transmembrane region" description="Helical" evidence="12">
    <location>
        <begin position="1478"/>
        <end position="1498"/>
    </location>
</feature>
<comment type="subcellular location">
    <subcellularLocation>
        <location evidence="1">Cell membrane</location>
        <topology evidence="1">Multi-pass membrane protein</topology>
    </subcellularLocation>
</comment>
<dbReference type="InterPro" id="IPR004878">
    <property type="entry name" value="Otopetrin"/>
</dbReference>
<organism evidence="13">
    <name type="scientific">Bactrocera latifrons</name>
    <name type="common">Malaysian fruit fly</name>
    <name type="synonym">Chaetodacus latifrons</name>
    <dbReference type="NCBI Taxonomy" id="174628"/>
    <lineage>
        <taxon>Eukaryota</taxon>
        <taxon>Metazoa</taxon>
        <taxon>Ecdysozoa</taxon>
        <taxon>Arthropoda</taxon>
        <taxon>Hexapoda</taxon>
        <taxon>Insecta</taxon>
        <taxon>Pterygota</taxon>
        <taxon>Neoptera</taxon>
        <taxon>Endopterygota</taxon>
        <taxon>Diptera</taxon>
        <taxon>Brachycera</taxon>
        <taxon>Muscomorpha</taxon>
        <taxon>Tephritoidea</taxon>
        <taxon>Tephritidae</taxon>
        <taxon>Bactrocera</taxon>
        <taxon>Bactrocera</taxon>
    </lineage>
</organism>
<feature type="compositionally biased region" description="Low complexity" evidence="11">
    <location>
        <begin position="275"/>
        <end position="297"/>
    </location>
</feature>
<feature type="transmembrane region" description="Helical" evidence="12">
    <location>
        <begin position="1148"/>
        <end position="1167"/>
    </location>
</feature>
<feature type="region of interest" description="Disordered" evidence="11">
    <location>
        <begin position="40"/>
        <end position="360"/>
    </location>
</feature>
<feature type="compositionally biased region" description="Basic residues" evidence="11">
    <location>
        <begin position="799"/>
        <end position="810"/>
    </location>
</feature>
<feature type="compositionally biased region" description="Polar residues" evidence="11">
    <location>
        <begin position="516"/>
        <end position="526"/>
    </location>
</feature>
<dbReference type="Pfam" id="PF03189">
    <property type="entry name" value="Otopetrin"/>
    <property type="match status" value="1"/>
</dbReference>
<dbReference type="GO" id="GO:0015252">
    <property type="term" value="F:proton channel activity"/>
    <property type="evidence" value="ECO:0007669"/>
    <property type="project" value="InterPro"/>
</dbReference>
<keyword evidence="3" id="KW-0813">Transport</keyword>
<feature type="compositionally biased region" description="Pro residues" evidence="11">
    <location>
        <begin position="230"/>
        <end position="249"/>
    </location>
</feature>
<feature type="region of interest" description="Disordered" evidence="11">
    <location>
        <begin position="1091"/>
        <end position="1122"/>
    </location>
</feature>
<feature type="compositionally biased region" description="Acidic residues" evidence="11">
    <location>
        <begin position="147"/>
        <end position="166"/>
    </location>
</feature>
<feature type="transmembrane region" description="Helical" evidence="12">
    <location>
        <begin position="1376"/>
        <end position="1397"/>
    </location>
</feature>
<feature type="compositionally biased region" description="Low complexity" evidence="11">
    <location>
        <begin position="556"/>
        <end position="626"/>
    </location>
</feature>
<feature type="compositionally biased region" description="Pro residues" evidence="11">
    <location>
        <begin position="169"/>
        <end position="178"/>
    </location>
</feature>
<evidence type="ECO:0000256" key="6">
    <source>
        <dbReference type="ARBA" id="ARBA00022781"/>
    </source>
</evidence>
<feature type="compositionally biased region" description="Pro residues" evidence="11">
    <location>
        <begin position="259"/>
        <end position="274"/>
    </location>
</feature>
<name>A0A0K8UBX2_BACLA</name>
<feature type="compositionally biased region" description="Polar residues" evidence="11">
    <location>
        <begin position="404"/>
        <end position="418"/>
    </location>
</feature>
<evidence type="ECO:0000256" key="9">
    <source>
        <dbReference type="ARBA" id="ARBA00023136"/>
    </source>
</evidence>